<feature type="domain" description="MACPF" evidence="2">
    <location>
        <begin position="183"/>
        <end position="308"/>
    </location>
</feature>
<organism evidence="3 4">
    <name type="scientific">Durusdinium trenchii</name>
    <dbReference type="NCBI Taxonomy" id="1381693"/>
    <lineage>
        <taxon>Eukaryota</taxon>
        <taxon>Sar</taxon>
        <taxon>Alveolata</taxon>
        <taxon>Dinophyceae</taxon>
        <taxon>Suessiales</taxon>
        <taxon>Symbiodiniaceae</taxon>
        <taxon>Durusdinium</taxon>
    </lineage>
</organism>
<keyword evidence="1" id="KW-0732">Signal</keyword>
<protein>
    <recommendedName>
        <fullName evidence="2">MACPF domain-containing protein</fullName>
    </recommendedName>
</protein>
<feature type="signal peptide" evidence="1">
    <location>
        <begin position="1"/>
        <end position="21"/>
    </location>
</feature>
<evidence type="ECO:0000313" key="3">
    <source>
        <dbReference type="EMBL" id="CAK9071111.1"/>
    </source>
</evidence>
<feature type="non-terminal residue" evidence="3">
    <location>
        <position position="370"/>
    </location>
</feature>
<evidence type="ECO:0000259" key="2">
    <source>
        <dbReference type="Pfam" id="PF01823"/>
    </source>
</evidence>
<dbReference type="Pfam" id="PF01823">
    <property type="entry name" value="MACPF"/>
    <property type="match status" value="1"/>
</dbReference>
<proteinExistence type="predicted"/>
<accession>A0ABP0P4Z0</accession>
<keyword evidence="4" id="KW-1185">Reference proteome</keyword>
<dbReference type="InterPro" id="IPR020864">
    <property type="entry name" value="MACPF"/>
</dbReference>
<gene>
    <name evidence="3" type="ORF">CCMP2556_LOCUS34982</name>
</gene>
<comment type="caution">
    <text evidence="3">The sequence shown here is derived from an EMBL/GenBank/DDBJ whole genome shotgun (WGS) entry which is preliminary data.</text>
</comment>
<sequence>MALVSLPFGIAVGACLALVSAGDAGCMLQHRAGDPQKNQTYSFSMDRLAYRSDCQLGSSYTSGCKTRAVMELKPCEATSREDPQELSACIQELEWPQANDFSQKIKNQETQEEAMTKAVEATGGGWGLQVSASVDFMSQSTSASTSVSFQIAQARQVRKSFIEHGRTLTLAPEARKLLEQNPWEFLNVYGGYFVQSIIHGGSFVGTATVRSLETGSSQSLGAYADLQFSGTMGFSADFKSVFEETKKDTSSFTDVQTDFQQLGGILDAQDAEVKDSEQLDALNQRFEKWSETVSKAPQQLLMSLQPWMAIGEVHEILQNFNSSIRNLFYHQTSDQVVGSLTKETWFVESLKEDADSLQNRRLQARCGTHS</sequence>
<reference evidence="3 4" key="1">
    <citation type="submission" date="2024-02" db="EMBL/GenBank/DDBJ databases">
        <authorList>
            <person name="Chen Y."/>
            <person name="Shah S."/>
            <person name="Dougan E. K."/>
            <person name="Thang M."/>
            <person name="Chan C."/>
        </authorList>
    </citation>
    <scope>NUCLEOTIDE SEQUENCE [LARGE SCALE GENOMIC DNA]</scope>
</reference>
<name>A0ABP0P4Z0_9DINO</name>
<dbReference type="EMBL" id="CAXAMN010022585">
    <property type="protein sequence ID" value="CAK9071111.1"/>
    <property type="molecule type" value="Genomic_DNA"/>
</dbReference>
<feature type="chain" id="PRO_5047162936" description="MACPF domain-containing protein" evidence="1">
    <location>
        <begin position="22"/>
        <end position="370"/>
    </location>
</feature>
<dbReference type="Proteomes" id="UP001642484">
    <property type="component" value="Unassembled WGS sequence"/>
</dbReference>
<evidence type="ECO:0000313" key="4">
    <source>
        <dbReference type="Proteomes" id="UP001642484"/>
    </source>
</evidence>
<evidence type="ECO:0000256" key="1">
    <source>
        <dbReference type="SAM" id="SignalP"/>
    </source>
</evidence>